<sequence>MLAEHGKGLVGRQTALKRGSERWRSGGGCRGWCQQCQRKHRDGNENEQQNAMGNPGAPFAFDIIGHCQKDRKNLSGNIIHGQSPIGYRNQRSWLTKCRKAPC</sequence>
<proteinExistence type="predicted"/>
<dbReference type="Proteomes" id="UP000234166">
    <property type="component" value="Unassembled WGS sequence"/>
</dbReference>
<feature type="region of interest" description="Disordered" evidence="1">
    <location>
        <begin position="1"/>
        <end position="29"/>
    </location>
</feature>
<comment type="caution">
    <text evidence="2">The sequence shown here is derived from an EMBL/GenBank/DDBJ whole genome shotgun (WGS) entry which is preliminary data.</text>
</comment>
<dbReference type="AlphaFoldDB" id="A0AB38DZD1"/>
<reference evidence="2 3" key="1">
    <citation type="submission" date="2017-10" db="EMBL/GenBank/DDBJ databases">
        <authorList>
            <person name="Regsiter A."/>
            <person name="William W."/>
        </authorList>
    </citation>
    <scope>NUCLEOTIDE SEQUENCE [LARGE SCALE GENOMIC DNA]</scope>
    <source>
        <strain evidence="2 3">CFBP7430</strain>
    </source>
</reference>
<organism evidence="2 3">
    <name type="scientific">Xanthomonas campestris pv. phaseoli</name>
    <dbReference type="NCBI Taxonomy" id="317013"/>
    <lineage>
        <taxon>Bacteria</taxon>
        <taxon>Pseudomonadati</taxon>
        <taxon>Pseudomonadota</taxon>
        <taxon>Gammaproteobacteria</taxon>
        <taxon>Lysobacterales</taxon>
        <taxon>Lysobacteraceae</taxon>
        <taxon>Xanthomonas</taxon>
    </lineage>
</organism>
<accession>A0AB38DZD1</accession>
<protein>
    <submittedName>
        <fullName evidence="2">Uncharacterized protein</fullName>
    </submittedName>
</protein>
<evidence type="ECO:0000313" key="2">
    <source>
        <dbReference type="EMBL" id="SON87864.1"/>
    </source>
</evidence>
<dbReference type="EMBL" id="OCYS01000086">
    <property type="protein sequence ID" value="SON87864.1"/>
    <property type="molecule type" value="Genomic_DNA"/>
</dbReference>
<evidence type="ECO:0000256" key="1">
    <source>
        <dbReference type="SAM" id="MobiDB-lite"/>
    </source>
</evidence>
<gene>
    <name evidence="2" type="ORF">XAP7430_320060</name>
</gene>
<name>A0AB38DZD1_XANCH</name>
<evidence type="ECO:0000313" key="3">
    <source>
        <dbReference type="Proteomes" id="UP000234166"/>
    </source>
</evidence>